<dbReference type="EMBL" id="MFKF01000289">
    <property type="protein sequence ID" value="OGG46659.1"/>
    <property type="molecule type" value="Genomic_DNA"/>
</dbReference>
<comment type="similarity">
    <text evidence="1">Belongs to the TolB family.</text>
</comment>
<dbReference type="PANTHER" id="PTHR36842:SF1">
    <property type="entry name" value="PROTEIN TOLB"/>
    <property type="match status" value="1"/>
</dbReference>
<evidence type="ECO:0000313" key="4">
    <source>
        <dbReference type="Proteomes" id="UP000178606"/>
    </source>
</evidence>
<feature type="region of interest" description="Disordered" evidence="2">
    <location>
        <begin position="538"/>
        <end position="557"/>
    </location>
</feature>
<evidence type="ECO:0000256" key="2">
    <source>
        <dbReference type="SAM" id="MobiDB-lite"/>
    </source>
</evidence>
<name>A0A1F6CBX3_HANXR</name>
<organism evidence="3 4">
    <name type="scientific">Handelsmanbacteria sp. (strain RIFCSPLOWO2_12_FULL_64_10)</name>
    <dbReference type="NCBI Taxonomy" id="1817868"/>
    <lineage>
        <taxon>Bacteria</taxon>
        <taxon>Candidatus Handelsmaniibacteriota</taxon>
    </lineage>
</organism>
<dbReference type="SUPFAM" id="SSF82171">
    <property type="entry name" value="DPP6 N-terminal domain-like"/>
    <property type="match status" value="2"/>
</dbReference>
<protein>
    <recommendedName>
        <fullName evidence="5">Dipeptidylpeptidase IV N-terminal domain-containing protein</fullName>
    </recommendedName>
</protein>
<sequence length="584" mass="62750">MEVALLLPLAGCSQKPPSRQIRQVVSGPGAALHVACSPDGKTLAFHLKRSGGDEIWLAPASGGDPRPLIEGRRPAWSPDGTRLAFESSRSGNSDIYVVSAGGGAPSQVTRDPAADRAPRWSPDGRWIAFTSNRGDSVAIWATTLTGDRVVRVSGADGANPAWSPDSRRIAFQARSPDGNWDLYLSEVERGRVIRLTSGGQADLDPAWSPDGRRIAFRTLYKEGEAIYADICAMAAEGGSPVRLTRNAGADAPPVWSPDGRRIAFLSHAAYNSVAVTPADGGQGVTLFGGLTEPSALSWRPSGDRLLFCARSSDLWTVPASGGPPARLTNDIFEDRKPDVSPDGRGIVFESNRDGNPGLWALHTAGTPRLLLPHPSAADAHPRFSPDGSRIAFASNREETGRQTDIWTVSSDGSNPRRMTSLGGLKGRPAWFSDNARIVFESNLNGGWGLWALEPGGRVVPLPRPKPSMRPAWSLDGWWLAYQSERDGNQDIYLTQMKTGEERRLTEDPAREGDPAWSRDGRRIAFVSDRAGDDDIYVTPASGEGPETALTSGPGDDIEPAWFPDGSRIVFTRIAPQGVWSITAP</sequence>
<dbReference type="Pfam" id="PF07676">
    <property type="entry name" value="PD40"/>
    <property type="match status" value="12"/>
</dbReference>
<dbReference type="PANTHER" id="PTHR36842">
    <property type="entry name" value="PROTEIN TOLB HOMOLOG"/>
    <property type="match status" value="1"/>
</dbReference>
<dbReference type="InterPro" id="IPR011659">
    <property type="entry name" value="WD40"/>
</dbReference>
<dbReference type="SUPFAM" id="SSF69304">
    <property type="entry name" value="Tricorn protease N-terminal domain"/>
    <property type="match status" value="1"/>
</dbReference>
<comment type="caution">
    <text evidence="3">The sequence shown here is derived from an EMBL/GenBank/DDBJ whole genome shotgun (WGS) entry which is preliminary data.</text>
</comment>
<dbReference type="Gene3D" id="2.120.10.60">
    <property type="entry name" value="Tricorn protease N-terminal domain"/>
    <property type="match status" value="1"/>
</dbReference>
<gene>
    <name evidence="3" type="ORF">A3F84_07395</name>
</gene>
<dbReference type="AlphaFoldDB" id="A0A1F6CBX3"/>
<accession>A0A1F6CBX3</accession>
<dbReference type="Gene3D" id="2.120.10.30">
    <property type="entry name" value="TolB, C-terminal domain"/>
    <property type="match status" value="4"/>
</dbReference>
<evidence type="ECO:0000313" key="3">
    <source>
        <dbReference type="EMBL" id="OGG46659.1"/>
    </source>
</evidence>
<dbReference type="Proteomes" id="UP000178606">
    <property type="component" value="Unassembled WGS sequence"/>
</dbReference>
<dbReference type="InterPro" id="IPR011042">
    <property type="entry name" value="6-blade_b-propeller_TolB-like"/>
</dbReference>
<proteinExistence type="inferred from homology"/>
<evidence type="ECO:0008006" key="5">
    <source>
        <dbReference type="Google" id="ProtNLM"/>
    </source>
</evidence>
<reference evidence="3 4" key="1">
    <citation type="journal article" date="2016" name="Nat. Commun.">
        <title>Thousands of microbial genomes shed light on interconnected biogeochemical processes in an aquifer system.</title>
        <authorList>
            <person name="Anantharaman K."/>
            <person name="Brown C.T."/>
            <person name="Hug L.A."/>
            <person name="Sharon I."/>
            <person name="Castelle C.J."/>
            <person name="Probst A.J."/>
            <person name="Thomas B.C."/>
            <person name="Singh A."/>
            <person name="Wilkins M.J."/>
            <person name="Karaoz U."/>
            <person name="Brodie E.L."/>
            <person name="Williams K.H."/>
            <person name="Hubbard S.S."/>
            <person name="Banfield J.F."/>
        </authorList>
    </citation>
    <scope>NUCLEOTIDE SEQUENCE [LARGE SCALE GENOMIC DNA]</scope>
    <source>
        <strain evidence="4">RIFCSPLOWO2_12_FULL_64_10</strain>
    </source>
</reference>
<evidence type="ECO:0000256" key="1">
    <source>
        <dbReference type="ARBA" id="ARBA00009820"/>
    </source>
</evidence>